<feature type="compositionally biased region" description="Polar residues" evidence="1">
    <location>
        <begin position="237"/>
        <end position="248"/>
    </location>
</feature>
<dbReference type="PROSITE" id="PS50053">
    <property type="entry name" value="UBIQUITIN_2"/>
    <property type="match status" value="2"/>
</dbReference>
<accession>A0ABD2JGG4</accession>
<keyword evidence="4" id="KW-1185">Reference proteome</keyword>
<evidence type="ECO:0000256" key="1">
    <source>
        <dbReference type="SAM" id="MobiDB-lite"/>
    </source>
</evidence>
<gene>
    <name evidence="3" type="ORF">niasHT_024871</name>
</gene>
<feature type="domain" description="Ubiquitin-like" evidence="2">
    <location>
        <begin position="1"/>
        <end position="61"/>
    </location>
</feature>
<dbReference type="InterPro" id="IPR029071">
    <property type="entry name" value="Ubiquitin-like_domsf"/>
</dbReference>
<evidence type="ECO:0000313" key="4">
    <source>
        <dbReference type="Proteomes" id="UP001620626"/>
    </source>
</evidence>
<name>A0ABD2JGG4_9BILA</name>
<proteinExistence type="predicted"/>
<feature type="domain" description="Ubiquitin-like" evidence="2">
    <location>
        <begin position="152"/>
        <end position="226"/>
    </location>
</feature>
<comment type="caution">
    <text evidence="3">The sequence shown here is derived from an EMBL/GenBank/DDBJ whole genome shotgun (WGS) entry which is preliminary data.</text>
</comment>
<dbReference type="SMART" id="SM00213">
    <property type="entry name" value="UBQ"/>
    <property type="match status" value="2"/>
</dbReference>
<reference evidence="3 4" key="1">
    <citation type="submission" date="2024-10" db="EMBL/GenBank/DDBJ databases">
        <authorList>
            <person name="Kim D."/>
        </authorList>
    </citation>
    <scope>NUCLEOTIDE SEQUENCE [LARGE SCALE GENOMIC DNA]</scope>
    <source>
        <strain evidence="3">BH-2024</strain>
    </source>
</reference>
<dbReference type="Proteomes" id="UP001620626">
    <property type="component" value="Unassembled WGS sequence"/>
</dbReference>
<dbReference type="CDD" id="cd17039">
    <property type="entry name" value="Ubl_ubiquitin_like"/>
    <property type="match status" value="2"/>
</dbReference>
<dbReference type="InterPro" id="IPR000626">
    <property type="entry name" value="Ubiquitin-like_dom"/>
</dbReference>
<dbReference type="Pfam" id="PF00240">
    <property type="entry name" value="ubiquitin"/>
    <property type="match status" value="2"/>
</dbReference>
<dbReference type="SUPFAM" id="SSF54236">
    <property type="entry name" value="Ubiquitin-like"/>
    <property type="match status" value="2"/>
</dbReference>
<dbReference type="PANTHER" id="PTHR10621:SF0">
    <property type="entry name" value="UV EXCISION REPAIR PROTEIN RAD23"/>
    <property type="match status" value="1"/>
</dbReference>
<dbReference type="AlphaFoldDB" id="A0ABD2JGG4"/>
<protein>
    <recommendedName>
        <fullName evidence="2">Ubiquitin-like domain-containing protein</fullName>
    </recommendedName>
</protein>
<dbReference type="Gene3D" id="3.10.20.90">
    <property type="entry name" value="Phosphatidylinositol 3-kinase Catalytic Subunit, Chain A, domain 1"/>
    <property type="match status" value="2"/>
</dbReference>
<sequence length="257" mass="29815">MLKGEDTVADVKSKIAEEMGIEPERQTLRHDNPFEPPLQDSKIVKDYGIKKDSSIFLTLDEYEIFVHFNEKDHPIWVREEESLELLKKKVKQMLNNEFKIGFENDVNLLECKSFAACDMFAQNHLTMRQYRILKDSVIYVYRESDLLELAMFDIFIEYKQKKYQVQVKGTDKVSDLKAKIGNIQEIGILPDQQKFICKKEDGEVLEDKKMIAYSKIAKNSTVFVTIAEIEQQEEKPSSSNNSAAQMKNSRGGKNKQK</sequence>
<dbReference type="EMBL" id="JBICBT010000979">
    <property type="protein sequence ID" value="KAL3089634.1"/>
    <property type="molecule type" value="Genomic_DNA"/>
</dbReference>
<organism evidence="3 4">
    <name type="scientific">Heterodera trifolii</name>
    <dbReference type="NCBI Taxonomy" id="157864"/>
    <lineage>
        <taxon>Eukaryota</taxon>
        <taxon>Metazoa</taxon>
        <taxon>Ecdysozoa</taxon>
        <taxon>Nematoda</taxon>
        <taxon>Chromadorea</taxon>
        <taxon>Rhabditida</taxon>
        <taxon>Tylenchina</taxon>
        <taxon>Tylenchomorpha</taxon>
        <taxon>Tylenchoidea</taxon>
        <taxon>Heteroderidae</taxon>
        <taxon>Heteroderinae</taxon>
        <taxon>Heterodera</taxon>
    </lineage>
</organism>
<evidence type="ECO:0000259" key="2">
    <source>
        <dbReference type="PROSITE" id="PS50053"/>
    </source>
</evidence>
<evidence type="ECO:0000313" key="3">
    <source>
        <dbReference type="EMBL" id="KAL3089634.1"/>
    </source>
</evidence>
<feature type="region of interest" description="Disordered" evidence="1">
    <location>
        <begin position="232"/>
        <end position="257"/>
    </location>
</feature>
<dbReference type="PANTHER" id="PTHR10621">
    <property type="entry name" value="UV EXCISION REPAIR PROTEIN RAD23"/>
    <property type="match status" value="1"/>
</dbReference>